<evidence type="ECO:0000256" key="13">
    <source>
        <dbReference type="ARBA" id="ARBA00023242"/>
    </source>
</evidence>
<feature type="coiled-coil region" evidence="15">
    <location>
        <begin position="299"/>
        <end position="421"/>
    </location>
</feature>
<dbReference type="OrthoDB" id="18797at2759"/>
<dbReference type="NCBIfam" id="TIGR00606">
    <property type="entry name" value="rad50"/>
    <property type="match status" value="1"/>
</dbReference>
<dbReference type="GO" id="GO:0051880">
    <property type="term" value="F:G-quadruplex DNA binding"/>
    <property type="evidence" value="ECO:0007669"/>
    <property type="project" value="TreeGrafter"/>
</dbReference>
<evidence type="ECO:0000256" key="16">
    <source>
        <dbReference type="SAM" id="MobiDB-lite"/>
    </source>
</evidence>
<evidence type="ECO:0000256" key="12">
    <source>
        <dbReference type="ARBA" id="ARBA00023204"/>
    </source>
</evidence>
<dbReference type="GO" id="GO:0070192">
    <property type="term" value="P:chromosome organization involved in meiotic cell cycle"/>
    <property type="evidence" value="ECO:0007669"/>
    <property type="project" value="TreeGrafter"/>
</dbReference>
<dbReference type="Pfam" id="PF13558">
    <property type="entry name" value="SbcC_Walker_B"/>
    <property type="match status" value="1"/>
</dbReference>
<dbReference type="GO" id="GO:0046872">
    <property type="term" value="F:metal ion binding"/>
    <property type="evidence" value="ECO:0007669"/>
    <property type="project" value="UniProtKB-KW"/>
</dbReference>
<dbReference type="GO" id="GO:0003691">
    <property type="term" value="F:double-stranded telomeric DNA binding"/>
    <property type="evidence" value="ECO:0007669"/>
    <property type="project" value="TreeGrafter"/>
</dbReference>
<comment type="subcellular location">
    <subcellularLocation>
        <location evidence="3">Chromosome</location>
    </subcellularLocation>
    <subcellularLocation>
        <location evidence="2">Nucleus</location>
    </subcellularLocation>
</comment>
<dbReference type="HOGENOM" id="CLU_006184_0_0_1"/>
<comment type="similarity">
    <text evidence="4">Belongs to the SMC family. RAD50 subfamily.</text>
</comment>
<reference evidence="19" key="1">
    <citation type="journal article" date="2012" name="PLoS Genet.">
        <title>The genomes of the fungal plant pathogens Cladosporium fulvum and Dothistroma septosporum reveal adaptation to different hosts and lifestyles but also signatures of common ancestry.</title>
        <authorList>
            <person name="de Wit P.J.G.M."/>
            <person name="van der Burgt A."/>
            <person name="Oekmen B."/>
            <person name="Stergiopoulos I."/>
            <person name="Abd-Elsalam K.A."/>
            <person name="Aerts A.L."/>
            <person name="Bahkali A.H."/>
            <person name="Beenen H.G."/>
            <person name="Chettri P."/>
            <person name="Cox M.P."/>
            <person name="Datema E."/>
            <person name="de Vries R.P."/>
            <person name="Dhillon B."/>
            <person name="Ganley A.R."/>
            <person name="Griffiths S.A."/>
            <person name="Guo Y."/>
            <person name="Hamelin R.C."/>
            <person name="Henrissat B."/>
            <person name="Kabir M.S."/>
            <person name="Jashni M.K."/>
            <person name="Kema G."/>
            <person name="Klaubauf S."/>
            <person name="Lapidus A."/>
            <person name="Levasseur A."/>
            <person name="Lindquist E."/>
            <person name="Mehrabi R."/>
            <person name="Ohm R.A."/>
            <person name="Owen T.J."/>
            <person name="Salamov A."/>
            <person name="Schwelm A."/>
            <person name="Schijlen E."/>
            <person name="Sun H."/>
            <person name="van den Burg H.A."/>
            <person name="van Ham R.C.H.J."/>
            <person name="Zhang S."/>
            <person name="Goodwin S.B."/>
            <person name="Grigoriev I.V."/>
            <person name="Collemare J."/>
            <person name="Bradshaw R.E."/>
        </authorList>
    </citation>
    <scope>NUCLEOTIDE SEQUENCE [LARGE SCALE GENOMIC DNA]</scope>
    <source>
        <strain evidence="19">NZE10 / CBS 128990</strain>
    </source>
</reference>
<feature type="region of interest" description="Disordered" evidence="16">
    <location>
        <begin position="835"/>
        <end position="865"/>
    </location>
</feature>
<keyword evidence="13" id="KW-0539">Nucleus</keyword>
<sequence length="1305" mass="147608">MSKIDKLQIRGIRSFDHRNPMSIQFHAPLTLIVGTNGSGKTTIIECLKYVTTGELPPNAARGASFVHDPSMAGEKEVLAQVKVSFTSANGARMVCTRNLQLTVKKTARTVKTLEGSIKMVKDGEKNTVSSRVAEMNGLMPRSLGVSKAILENVIFCHQEDSLWPLAQPKDLKEKFDQIFEALKYTKAIENIKIMQKNQRVELGKLVISEQAAQKDHERATLLKQNRRKLAEQAQQLETQRDDFGRQMQEASRQAAEIWKKVGDAEKIVGELNGKRIARDTKEESVESLSKTMEVLTGTDVELQNMLDQHEERIEIYKTDLAREKGDYQALVAELKNARLEASTKEREAGSYEAQRDNYDRQIENRKRLVQETARNHDIRGYDFELHDAQVKAFMEQLSRKARDQQAEFERARTEAQKESQQQINVLTGISEKISAKKASKESARSTIANYDGKVRAVQVEQNRLSVDEGGKATLESRLNTLQEQLTIAKSEMEKSDWNAVIETTDTDLRRIEDRKDQLDAEYAEAARRAGDSAQLDYVQKELGDRQRSLESMQKSYSGKIASVLGDGWKLSTLDQDYQRALSKSAAELAEAERQSNGTEQERQFAASRLRERTEALKVAENEMKSAEQKIKDGANCPPEEYHDELNQLEAERDSLKAGKDSFEALASYLKSCVTFAESHNACKTCTRDFGSKDPRRGRQLLKAQVEKVLEQNRPKNDANATLEETEDVLQTAKAAGPAYESWDKLKNKTFPDLRSEISKLEVECDQLTSRLEQQDMAAEVKKSANADVNALSRTVQTMVKYVSDTSSFAGQIQELMTKQKEAGLSRGLEAIQSDIKKANDQSKAAKARNSEATSSRDRSRTRISSLELQLSDAKGKLRDAEYEVQQKKSLQTQEDDYKGLIAEQRKNITTLDAELQNLASELSIERAKHDEIKRRRGDQDRILQDKAGKLTKSVSELESADRDIQAYHDRAGDEQLRRAQREVENTQEELARMEASQSDAVRRIKELEQRTRDDEGTKVSIINNQRYRKDLKALDNLRNEIAELEDTNAEADKKRYEQQVGSHERRRQEAASKQASVTGQLTSISDQLQQLEQDWATTYANAGREFRKAHIQVETTKAAIEDLGRYAGALDKAIMKYHSLKMEAINGIIGELWRKTYQGSDVDTILIRSESETVKANKSYNYRVCMMKQDVEMDMRGRCSAGQKVLASIIIRLALAECFGVNCGMIALDEPTTNLDQENIEALARSLAEIISVRRTQSNFQLIVITHDEAFLKAMSSSDYTDDYFRVYRGSEQQSCIDKQSIANL</sequence>
<evidence type="ECO:0000313" key="18">
    <source>
        <dbReference type="EMBL" id="EME46566.1"/>
    </source>
</evidence>
<reference evidence="18 19" key="2">
    <citation type="journal article" date="2012" name="PLoS Pathog.">
        <title>Diverse lifestyles and strategies of plant pathogenesis encoded in the genomes of eighteen Dothideomycetes fungi.</title>
        <authorList>
            <person name="Ohm R.A."/>
            <person name="Feau N."/>
            <person name="Henrissat B."/>
            <person name="Schoch C.L."/>
            <person name="Horwitz B.A."/>
            <person name="Barry K.W."/>
            <person name="Condon B.J."/>
            <person name="Copeland A.C."/>
            <person name="Dhillon B."/>
            <person name="Glaser F."/>
            <person name="Hesse C.N."/>
            <person name="Kosti I."/>
            <person name="LaButti K."/>
            <person name="Lindquist E.A."/>
            <person name="Lucas S."/>
            <person name="Salamov A.A."/>
            <person name="Bradshaw R.E."/>
            <person name="Ciuffetti L."/>
            <person name="Hamelin R.C."/>
            <person name="Kema G.H.J."/>
            <person name="Lawrence C."/>
            <person name="Scott J.A."/>
            <person name="Spatafora J.W."/>
            <person name="Turgeon B.G."/>
            <person name="de Wit P.J.G.M."/>
            <person name="Zhong S."/>
            <person name="Goodwin S.B."/>
            <person name="Grigoriev I.V."/>
        </authorList>
    </citation>
    <scope>NUCLEOTIDE SEQUENCE [LARGE SCALE GENOMIC DNA]</scope>
    <source>
        <strain evidence="19">NZE10 / CBS 128990</strain>
    </source>
</reference>
<evidence type="ECO:0000256" key="4">
    <source>
        <dbReference type="ARBA" id="ARBA00009439"/>
    </source>
</evidence>
<dbReference type="GO" id="GO:0043047">
    <property type="term" value="F:single-stranded telomeric DNA binding"/>
    <property type="evidence" value="ECO:0007669"/>
    <property type="project" value="TreeGrafter"/>
</dbReference>
<dbReference type="GO" id="GO:0007004">
    <property type="term" value="P:telomere maintenance via telomerase"/>
    <property type="evidence" value="ECO:0007669"/>
    <property type="project" value="TreeGrafter"/>
</dbReference>
<dbReference type="PANTHER" id="PTHR18867:SF12">
    <property type="entry name" value="DNA REPAIR PROTEIN RAD50"/>
    <property type="match status" value="1"/>
</dbReference>
<dbReference type="GO" id="GO:0006302">
    <property type="term" value="P:double-strand break repair"/>
    <property type="evidence" value="ECO:0007669"/>
    <property type="project" value="InterPro"/>
</dbReference>
<feature type="region of interest" description="Disordered" evidence="16">
    <location>
        <begin position="1052"/>
        <end position="1079"/>
    </location>
</feature>
<dbReference type="GO" id="GO:0016887">
    <property type="term" value="F:ATP hydrolysis activity"/>
    <property type="evidence" value="ECO:0007669"/>
    <property type="project" value="InterPro"/>
</dbReference>
<dbReference type="Pfam" id="PF13476">
    <property type="entry name" value="AAA_23"/>
    <property type="match status" value="1"/>
</dbReference>
<feature type="coiled-coil region" evidence="15">
    <location>
        <begin position="574"/>
        <end position="665"/>
    </location>
</feature>
<accession>N1PSY1</accession>
<evidence type="ECO:0000256" key="15">
    <source>
        <dbReference type="SAM" id="Coils"/>
    </source>
</evidence>
<dbReference type="GO" id="GO:0000722">
    <property type="term" value="P:telomere maintenance via recombination"/>
    <property type="evidence" value="ECO:0007669"/>
    <property type="project" value="TreeGrafter"/>
</dbReference>
<feature type="compositionally biased region" description="Basic and acidic residues" evidence="16">
    <location>
        <begin position="1052"/>
        <end position="1070"/>
    </location>
</feature>
<evidence type="ECO:0000256" key="9">
    <source>
        <dbReference type="ARBA" id="ARBA00022801"/>
    </source>
</evidence>
<keyword evidence="10" id="KW-0862">Zinc</keyword>
<dbReference type="eggNOG" id="KOG0962">
    <property type="taxonomic scope" value="Eukaryota"/>
</dbReference>
<evidence type="ECO:0000259" key="17">
    <source>
        <dbReference type="Pfam" id="PF13476"/>
    </source>
</evidence>
<keyword evidence="8" id="KW-0227">DNA damage</keyword>
<evidence type="ECO:0000256" key="2">
    <source>
        <dbReference type="ARBA" id="ARBA00004123"/>
    </source>
</evidence>
<dbReference type="InterPro" id="IPR004584">
    <property type="entry name" value="Rad50_eukaryotes"/>
</dbReference>
<dbReference type="InterPro" id="IPR038729">
    <property type="entry name" value="Rad50/SbcC_AAA"/>
</dbReference>
<evidence type="ECO:0000256" key="11">
    <source>
        <dbReference type="ARBA" id="ARBA00023054"/>
    </source>
</evidence>
<protein>
    <recommendedName>
        <fullName evidence="5">DNA repair protein RAD50</fullName>
    </recommendedName>
</protein>
<feature type="coiled-coil region" evidence="15">
    <location>
        <begin position="715"/>
        <end position="777"/>
    </location>
</feature>
<evidence type="ECO:0000256" key="5">
    <source>
        <dbReference type="ARBA" id="ARBA00017893"/>
    </source>
</evidence>
<organism evidence="18 19">
    <name type="scientific">Dothistroma septosporum (strain NZE10 / CBS 128990)</name>
    <name type="common">Red band needle blight fungus</name>
    <name type="synonym">Mycosphaerella pini</name>
    <dbReference type="NCBI Taxonomy" id="675120"/>
    <lineage>
        <taxon>Eukaryota</taxon>
        <taxon>Fungi</taxon>
        <taxon>Dikarya</taxon>
        <taxon>Ascomycota</taxon>
        <taxon>Pezizomycotina</taxon>
        <taxon>Dothideomycetes</taxon>
        <taxon>Dothideomycetidae</taxon>
        <taxon>Mycosphaerellales</taxon>
        <taxon>Mycosphaerellaceae</taxon>
        <taxon>Dothistroma</taxon>
    </lineage>
</organism>
<name>N1PSY1_DOTSN</name>
<dbReference type="GO" id="GO:0000794">
    <property type="term" value="C:condensed nuclear chromosome"/>
    <property type="evidence" value="ECO:0007669"/>
    <property type="project" value="TreeGrafter"/>
</dbReference>
<evidence type="ECO:0000256" key="3">
    <source>
        <dbReference type="ARBA" id="ARBA00004286"/>
    </source>
</evidence>
<dbReference type="FunFam" id="3.40.50.300:FF:000947">
    <property type="entry name" value="DNA repair protein RAD50"/>
    <property type="match status" value="1"/>
</dbReference>
<keyword evidence="19" id="KW-1185">Reference proteome</keyword>
<comment type="catalytic activity">
    <reaction evidence="14">
        <text>ATP + H2O = ADP + phosphate + H(+)</text>
        <dbReference type="Rhea" id="RHEA:13065"/>
        <dbReference type="ChEBI" id="CHEBI:15377"/>
        <dbReference type="ChEBI" id="CHEBI:15378"/>
        <dbReference type="ChEBI" id="CHEBI:30616"/>
        <dbReference type="ChEBI" id="CHEBI:43474"/>
        <dbReference type="ChEBI" id="CHEBI:456216"/>
    </reaction>
</comment>
<keyword evidence="9" id="KW-0378">Hydrolase</keyword>
<dbReference type="Gene3D" id="3.40.50.300">
    <property type="entry name" value="P-loop containing nucleotide triphosphate hydrolases"/>
    <property type="match status" value="2"/>
</dbReference>
<evidence type="ECO:0000256" key="7">
    <source>
        <dbReference type="ARBA" id="ARBA00022723"/>
    </source>
</evidence>
<dbReference type="OMA" id="FSDYYYR"/>
<keyword evidence="6" id="KW-0158">Chromosome</keyword>
<dbReference type="PANTHER" id="PTHR18867">
    <property type="entry name" value="RAD50"/>
    <property type="match status" value="1"/>
</dbReference>
<evidence type="ECO:0000313" key="19">
    <source>
        <dbReference type="Proteomes" id="UP000016933"/>
    </source>
</evidence>
<evidence type="ECO:0000256" key="10">
    <source>
        <dbReference type="ARBA" id="ARBA00022833"/>
    </source>
</evidence>
<feature type="coiled-coil region" evidence="15">
    <location>
        <begin position="219"/>
        <end position="253"/>
    </location>
</feature>
<keyword evidence="11 15" id="KW-0175">Coiled coil</keyword>
<feature type="coiled-coil region" evidence="15">
    <location>
        <begin position="471"/>
        <end position="528"/>
    </location>
</feature>
<dbReference type="InterPro" id="IPR027417">
    <property type="entry name" value="P-loop_NTPase"/>
</dbReference>
<feature type="domain" description="Rad50/SbcC-type AAA" evidence="17">
    <location>
        <begin position="6"/>
        <end position="236"/>
    </location>
</feature>
<gene>
    <name evidence="18" type="ORF">DOTSEDRAFT_70544</name>
</gene>
<keyword evidence="7" id="KW-0479">Metal-binding</keyword>
<dbReference type="FunFam" id="3.40.50.300:FF:001195">
    <property type="entry name" value="DNA repair protein rad50"/>
    <property type="match status" value="1"/>
</dbReference>
<dbReference type="GO" id="GO:0030870">
    <property type="term" value="C:Mre11 complex"/>
    <property type="evidence" value="ECO:0007669"/>
    <property type="project" value="InterPro"/>
</dbReference>
<dbReference type="EMBL" id="KB446537">
    <property type="protein sequence ID" value="EME46566.1"/>
    <property type="molecule type" value="Genomic_DNA"/>
</dbReference>
<evidence type="ECO:0000256" key="14">
    <source>
        <dbReference type="ARBA" id="ARBA00049360"/>
    </source>
</evidence>
<proteinExistence type="inferred from homology"/>
<dbReference type="SUPFAM" id="SSF52540">
    <property type="entry name" value="P-loop containing nucleoside triphosphate hydrolases"/>
    <property type="match status" value="1"/>
</dbReference>
<dbReference type="Proteomes" id="UP000016933">
    <property type="component" value="Unassembled WGS sequence"/>
</dbReference>
<evidence type="ECO:0000256" key="6">
    <source>
        <dbReference type="ARBA" id="ARBA00022454"/>
    </source>
</evidence>
<comment type="cofactor">
    <cofactor evidence="1">
        <name>Zn(2+)</name>
        <dbReference type="ChEBI" id="CHEBI:29105"/>
    </cofactor>
</comment>
<evidence type="ECO:0000256" key="1">
    <source>
        <dbReference type="ARBA" id="ARBA00001947"/>
    </source>
</evidence>
<dbReference type="STRING" id="675120.N1PSY1"/>
<evidence type="ECO:0000256" key="8">
    <source>
        <dbReference type="ARBA" id="ARBA00022763"/>
    </source>
</evidence>
<keyword evidence="12" id="KW-0234">DNA repair</keyword>